<reference evidence="1 2" key="1">
    <citation type="submission" date="2020-08" db="EMBL/GenBank/DDBJ databases">
        <title>Sequencing the genomes of 1000 actinobacteria strains.</title>
        <authorList>
            <person name="Klenk H.-P."/>
        </authorList>
    </citation>
    <scope>NUCLEOTIDE SEQUENCE [LARGE SCALE GENOMIC DNA]</scope>
    <source>
        <strain evidence="1 2">DSM 41654</strain>
    </source>
</reference>
<sequence>MITLDFCPATPCPGHDCPDYQAQRRRERTLGLALHVDSGLTAEEAQVERLLRRALQSSHPTTSTGVAHHMPDAPFQVHTVAAGDGSTIYAAVYCGDQPVDELLAKSPVYVAP</sequence>
<protein>
    <submittedName>
        <fullName evidence="1">Uncharacterized protein</fullName>
    </submittedName>
</protein>
<organism evidence="1 2">
    <name type="scientific">Kitasatospora kifunensis</name>
    <name type="common">Streptomyces kifunensis</name>
    <dbReference type="NCBI Taxonomy" id="58351"/>
    <lineage>
        <taxon>Bacteria</taxon>
        <taxon>Bacillati</taxon>
        <taxon>Actinomycetota</taxon>
        <taxon>Actinomycetes</taxon>
        <taxon>Kitasatosporales</taxon>
        <taxon>Streptomycetaceae</taxon>
        <taxon>Kitasatospora</taxon>
    </lineage>
</organism>
<dbReference type="Proteomes" id="UP000540506">
    <property type="component" value="Unassembled WGS sequence"/>
</dbReference>
<comment type="caution">
    <text evidence="1">The sequence shown here is derived from an EMBL/GenBank/DDBJ whole genome shotgun (WGS) entry which is preliminary data.</text>
</comment>
<evidence type="ECO:0000313" key="2">
    <source>
        <dbReference type="Proteomes" id="UP000540506"/>
    </source>
</evidence>
<evidence type="ECO:0000313" key="1">
    <source>
        <dbReference type="EMBL" id="MBB4922258.1"/>
    </source>
</evidence>
<accession>A0A7W7VTY3</accession>
<dbReference type="AlphaFoldDB" id="A0A7W7VTY3"/>
<proteinExistence type="predicted"/>
<gene>
    <name evidence="1" type="ORF">FHR34_001251</name>
</gene>
<keyword evidence="2" id="KW-1185">Reference proteome</keyword>
<name>A0A7W7VTY3_KITKI</name>
<dbReference type="EMBL" id="JACHJV010000001">
    <property type="protein sequence ID" value="MBB4922258.1"/>
    <property type="molecule type" value="Genomic_DNA"/>
</dbReference>